<gene>
    <name evidence="1" type="ORF">KIN20_031140</name>
</gene>
<evidence type="ECO:0000313" key="2">
    <source>
        <dbReference type="Proteomes" id="UP001196413"/>
    </source>
</evidence>
<evidence type="ECO:0000313" key="1">
    <source>
        <dbReference type="EMBL" id="KAJ1369640.1"/>
    </source>
</evidence>
<name>A0AAD5R4R0_PARTN</name>
<accession>A0AAD5R4R0</accession>
<comment type="caution">
    <text evidence="1">The sequence shown here is derived from an EMBL/GenBank/DDBJ whole genome shotgun (WGS) entry which is preliminary data.</text>
</comment>
<keyword evidence="2" id="KW-1185">Reference proteome</keyword>
<sequence>MVGNLLLALPTIGDDNGPLLWQVLKQAMTQTPLLRKTVVYYATIVNLTSDIELYKGDHEKDLKFRSPLVLYKIQESS</sequence>
<dbReference type="AlphaFoldDB" id="A0AAD5R4R0"/>
<dbReference type="EMBL" id="JAHQIW010006648">
    <property type="protein sequence ID" value="KAJ1369640.1"/>
    <property type="molecule type" value="Genomic_DNA"/>
</dbReference>
<proteinExistence type="predicted"/>
<dbReference type="Proteomes" id="UP001196413">
    <property type="component" value="Unassembled WGS sequence"/>
</dbReference>
<reference evidence="1" key="1">
    <citation type="submission" date="2021-06" db="EMBL/GenBank/DDBJ databases">
        <title>Parelaphostrongylus tenuis whole genome reference sequence.</title>
        <authorList>
            <person name="Garwood T.J."/>
            <person name="Larsen P.A."/>
            <person name="Fountain-Jones N.M."/>
            <person name="Garbe J.R."/>
            <person name="Macchietto M.G."/>
            <person name="Kania S.A."/>
            <person name="Gerhold R.W."/>
            <person name="Richards J.E."/>
            <person name="Wolf T.M."/>
        </authorList>
    </citation>
    <scope>NUCLEOTIDE SEQUENCE</scope>
    <source>
        <strain evidence="1">MNPRO001-30</strain>
        <tissue evidence="1">Meninges</tissue>
    </source>
</reference>
<organism evidence="1 2">
    <name type="scientific">Parelaphostrongylus tenuis</name>
    <name type="common">Meningeal worm</name>
    <dbReference type="NCBI Taxonomy" id="148309"/>
    <lineage>
        <taxon>Eukaryota</taxon>
        <taxon>Metazoa</taxon>
        <taxon>Ecdysozoa</taxon>
        <taxon>Nematoda</taxon>
        <taxon>Chromadorea</taxon>
        <taxon>Rhabditida</taxon>
        <taxon>Rhabditina</taxon>
        <taxon>Rhabditomorpha</taxon>
        <taxon>Strongyloidea</taxon>
        <taxon>Metastrongylidae</taxon>
        <taxon>Parelaphostrongylus</taxon>
    </lineage>
</organism>
<protein>
    <submittedName>
        <fullName evidence="1">Uncharacterized protein</fullName>
    </submittedName>
</protein>